<evidence type="ECO:0000313" key="2">
    <source>
        <dbReference type="EMBL" id="SCM56800.1"/>
    </source>
</evidence>
<gene>
    <name evidence="2" type="ORF">ING2E5A_1051</name>
</gene>
<organism evidence="2 3">
    <name type="scientific">Petrimonas mucosa</name>
    <dbReference type="NCBI Taxonomy" id="1642646"/>
    <lineage>
        <taxon>Bacteria</taxon>
        <taxon>Pseudomonadati</taxon>
        <taxon>Bacteroidota</taxon>
        <taxon>Bacteroidia</taxon>
        <taxon>Bacteroidales</taxon>
        <taxon>Dysgonomonadaceae</taxon>
        <taxon>Petrimonas</taxon>
    </lineage>
</organism>
<evidence type="ECO:0000313" key="3">
    <source>
        <dbReference type="Proteomes" id="UP000178485"/>
    </source>
</evidence>
<evidence type="ECO:0000259" key="1">
    <source>
        <dbReference type="Pfam" id="PF03724"/>
    </source>
</evidence>
<dbReference type="RefSeq" id="WP_143102481.1">
    <property type="nucleotide sequence ID" value="NZ_DUQN01000126.1"/>
</dbReference>
<dbReference type="AlphaFoldDB" id="A0A1G4G5R5"/>
<protein>
    <recommendedName>
        <fullName evidence="1">DUF306 domain-containing protein</fullName>
    </recommendedName>
</protein>
<dbReference type="KEGG" id="pmuc:ING2E5A_1051"/>
<dbReference type="EMBL" id="LT608328">
    <property type="protein sequence ID" value="SCM56800.1"/>
    <property type="molecule type" value="Genomic_DNA"/>
</dbReference>
<dbReference type="InterPro" id="IPR038670">
    <property type="entry name" value="HslJ-like_sf"/>
</dbReference>
<dbReference type="InterPro" id="IPR005184">
    <property type="entry name" value="DUF306_Meta_HslJ"/>
</dbReference>
<name>A0A1G4G5R5_9BACT</name>
<feature type="domain" description="DUF306" evidence="1">
    <location>
        <begin position="45"/>
        <end position="154"/>
    </location>
</feature>
<dbReference type="Gene3D" id="2.40.128.270">
    <property type="match status" value="1"/>
</dbReference>
<reference evidence="2 3" key="1">
    <citation type="submission" date="2016-08" db="EMBL/GenBank/DDBJ databases">
        <authorList>
            <person name="Seilhamer J.J."/>
        </authorList>
    </citation>
    <scope>NUCLEOTIDE SEQUENCE [LARGE SCALE GENOMIC DNA]</scope>
    <source>
        <strain evidence="2">ING2-E5A</strain>
    </source>
</reference>
<dbReference type="Proteomes" id="UP000178485">
    <property type="component" value="Chromosome i"/>
</dbReference>
<dbReference type="Pfam" id="PF03724">
    <property type="entry name" value="META"/>
    <property type="match status" value="1"/>
</dbReference>
<proteinExistence type="predicted"/>
<dbReference type="STRING" id="1642646.ING2E5A_1051"/>
<sequence length="162" mass="18396">MSGMRRNTIVMLFGLLMAILSALPGCSRVDELGLESSLYRQSPYGKWKLQGYGSKGSQLKQLALGKNPNAFTLTLHADGTFNGISSVNEIRGTYSCDLKHHNISFSQIDTENNRRASETREGNLYLDRLVKVYKYEYKASADQLYLYYSNTEYLLFLKLPDK</sequence>
<keyword evidence="3" id="KW-1185">Reference proteome</keyword>
<accession>A0A1G4G5R5</accession>